<evidence type="ECO:0000313" key="7">
    <source>
        <dbReference type="Proteomes" id="UP000253034"/>
    </source>
</evidence>
<dbReference type="SMART" id="SM00342">
    <property type="entry name" value="HTH_ARAC"/>
    <property type="match status" value="1"/>
</dbReference>
<accession>A0A369B7M4</accession>
<dbReference type="InterPro" id="IPR018062">
    <property type="entry name" value="HTH_AraC-typ_CS"/>
</dbReference>
<dbReference type="GO" id="GO:0003700">
    <property type="term" value="F:DNA-binding transcription factor activity"/>
    <property type="evidence" value="ECO:0007669"/>
    <property type="project" value="InterPro"/>
</dbReference>
<evidence type="ECO:0000256" key="1">
    <source>
        <dbReference type="ARBA" id="ARBA00023015"/>
    </source>
</evidence>
<dbReference type="InterPro" id="IPR020449">
    <property type="entry name" value="Tscrpt_reg_AraC-type_HTH"/>
</dbReference>
<keyword evidence="1" id="KW-0805">Transcription regulation</keyword>
<dbReference type="GO" id="GO:0043565">
    <property type="term" value="F:sequence-specific DNA binding"/>
    <property type="evidence" value="ECO:0007669"/>
    <property type="project" value="InterPro"/>
</dbReference>
<evidence type="ECO:0000256" key="4">
    <source>
        <dbReference type="SAM" id="Phobius"/>
    </source>
</evidence>
<evidence type="ECO:0000256" key="3">
    <source>
        <dbReference type="ARBA" id="ARBA00023163"/>
    </source>
</evidence>
<dbReference type="Pfam" id="PF12833">
    <property type="entry name" value="HTH_18"/>
    <property type="match status" value="1"/>
</dbReference>
<dbReference type="PROSITE" id="PS00041">
    <property type="entry name" value="HTH_ARAC_FAMILY_1"/>
    <property type="match status" value="1"/>
</dbReference>
<dbReference type="PRINTS" id="PR00032">
    <property type="entry name" value="HTHARAC"/>
</dbReference>
<keyword evidence="7" id="KW-1185">Reference proteome</keyword>
<comment type="caution">
    <text evidence="6">The sequence shown here is derived from an EMBL/GenBank/DDBJ whole genome shotgun (WGS) entry which is preliminary data.</text>
</comment>
<dbReference type="InterPro" id="IPR018060">
    <property type="entry name" value="HTH_AraC"/>
</dbReference>
<feature type="transmembrane region" description="Helical" evidence="4">
    <location>
        <begin position="16"/>
        <end position="38"/>
    </location>
</feature>
<dbReference type="PROSITE" id="PS01124">
    <property type="entry name" value="HTH_ARAC_FAMILY_2"/>
    <property type="match status" value="1"/>
</dbReference>
<dbReference type="Proteomes" id="UP000253034">
    <property type="component" value="Unassembled WGS sequence"/>
</dbReference>
<dbReference type="InterPro" id="IPR009057">
    <property type="entry name" value="Homeodomain-like_sf"/>
</dbReference>
<organism evidence="6 7">
    <name type="scientific">Anaerobacterium chartisolvens</name>
    <dbReference type="NCBI Taxonomy" id="1297424"/>
    <lineage>
        <taxon>Bacteria</taxon>
        <taxon>Bacillati</taxon>
        <taxon>Bacillota</taxon>
        <taxon>Clostridia</taxon>
        <taxon>Eubacteriales</taxon>
        <taxon>Oscillospiraceae</taxon>
        <taxon>Anaerobacterium</taxon>
    </lineage>
</organism>
<dbReference type="PANTHER" id="PTHR43280">
    <property type="entry name" value="ARAC-FAMILY TRANSCRIPTIONAL REGULATOR"/>
    <property type="match status" value="1"/>
</dbReference>
<sequence>MKLLPQSFTSFKMNSIFIRIFFSITGLVLASVFIVSNISYRNSTDMMINEVKGNNMLLLKQIQESIDREVNFIKSSAMQASLDHRLIKALYISHDDSYYEAELYRDIITYLNSIKVNNDYITNLWVYFNKADIVLGSEGKYDSQLFFSKVCKYNSNINWEEVFHEYSPFHSAGRQEVEYDFTKMPVVMFTKSLPVNEFRPKGTLVVNLDEQFFYKVMEGNKEGKVIINYIIDSDKNIIFTNDKLYQENKEQELARSVLYNTQEIMDSDEGTLDTKFDGKPFTVQYIKSGSNDWTYISITPTGYISRRVNGIRDVTLFVAIMSMIFSVVLTYLLVKRLYSPINDILNYISIVNNKKLDKQKAESKDELKFINRIISYVYNENESLRDSFNKSHPILREKLLNDITGGRVTQERYREIGSDMGIDMPFPLFQIIVFEIDEYGSEVLKRHRKMNLSFVAKIDEIAGEALNENARCYSVQKDESNLVSIINANEMFYEAKGINEYLNKVRDYFVCQHDLTFTIGVGRPYSSMEECSMSFTEALYSLKYKIVKGQNTVIYIDEVKEIAGSIFEYPMEKEKKLVTILKSGDIASANEILLQIFTDNLSKRSMAPEMINNLFNALVGTAIRSIYEMQSSIIKIFGEGIDIYAEMSAKSLVEEKKSYVYFIFKCIASYAGDRKRCQNTKVYEKVKAFVAENYNGELSLERVAEVVQLSPSYLSFIFKEISGTNFVDFINEYRLEKAKDLLKSSSMTVAQVAEAVGYINANSFSKTFKRYIGVSPGQFREM</sequence>
<keyword evidence="4" id="KW-1133">Transmembrane helix</keyword>
<evidence type="ECO:0000259" key="5">
    <source>
        <dbReference type="PROSITE" id="PS01124"/>
    </source>
</evidence>
<dbReference type="AlphaFoldDB" id="A0A369B7M4"/>
<evidence type="ECO:0000313" key="6">
    <source>
        <dbReference type="EMBL" id="RCX17520.1"/>
    </source>
</evidence>
<protein>
    <submittedName>
        <fullName evidence="6">AraC-like DNA-binding protein</fullName>
    </submittedName>
</protein>
<keyword evidence="3" id="KW-0804">Transcription</keyword>
<feature type="domain" description="HTH araC/xylS-type" evidence="5">
    <location>
        <begin position="684"/>
        <end position="782"/>
    </location>
</feature>
<name>A0A369B7M4_9FIRM</name>
<keyword evidence="4" id="KW-0812">Transmembrane</keyword>
<reference evidence="6 7" key="1">
    <citation type="submission" date="2018-07" db="EMBL/GenBank/DDBJ databases">
        <title>Genomic Encyclopedia of Type Strains, Phase IV (KMG-IV): sequencing the most valuable type-strain genomes for metagenomic binning, comparative biology and taxonomic classification.</title>
        <authorList>
            <person name="Goeker M."/>
        </authorList>
    </citation>
    <scope>NUCLEOTIDE SEQUENCE [LARGE SCALE GENOMIC DNA]</scope>
    <source>
        <strain evidence="6 7">DSM 27016</strain>
    </source>
</reference>
<dbReference type="PANTHER" id="PTHR43280:SF28">
    <property type="entry name" value="HTH-TYPE TRANSCRIPTIONAL ACTIVATOR RHAS"/>
    <property type="match status" value="1"/>
</dbReference>
<dbReference type="EMBL" id="QPJT01000007">
    <property type="protein sequence ID" value="RCX17520.1"/>
    <property type="molecule type" value="Genomic_DNA"/>
</dbReference>
<dbReference type="RefSeq" id="WP_170138073.1">
    <property type="nucleotide sequence ID" value="NZ_QPJT01000007.1"/>
</dbReference>
<dbReference type="Gene3D" id="1.10.10.60">
    <property type="entry name" value="Homeodomain-like"/>
    <property type="match status" value="2"/>
</dbReference>
<dbReference type="SUPFAM" id="SSF46689">
    <property type="entry name" value="Homeodomain-like"/>
    <property type="match status" value="2"/>
</dbReference>
<proteinExistence type="predicted"/>
<keyword evidence="4" id="KW-0472">Membrane</keyword>
<gene>
    <name evidence="6" type="ORF">DFR58_10766</name>
</gene>
<feature type="transmembrane region" description="Helical" evidence="4">
    <location>
        <begin position="314"/>
        <end position="334"/>
    </location>
</feature>
<evidence type="ECO:0000256" key="2">
    <source>
        <dbReference type="ARBA" id="ARBA00023125"/>
    </source>
</evidence>
<keyword evidence="2 6" id="KW-0238">DNA-binding</keyword>